<evidence type="ECO:0000256" key="8">
    <source>
        <dbReference type="ARBA" id="ARBA00023014"/>
    </source>
</evidence>
<dbReference type="CDD" id="cd04879">
    <property type="entry name" value="ACT_3PGDH-like"/>
    <property type="match status" value="1"/>
</dbReference>
<name>A0A1G9N2Y3_9FIRM</name>
<keyword evidence="15" id="KW-1185">Reference proteome</keyword>
<dbReference type="RefSeq" id="WP_089759878.1">
    <property type="nucleotide sequence ID" value="NZ_FNGO01000009.1"/>
</dbReference>
<comment type="cofactor">
    <cofactor evidence="1 12">
        <name>[4Fe-4S] cluster</name>
        <dbReference type="ChEBI" id="CHEBI:49883"/>
    </cofactor>
</comment>
<dbReference type="GO" id="GO:0051539">
    <property type="term" value="F:4 iron, 4 sulfur cluster binding"/>
    <property type="evidence" value="ECO:0007669"/>
    <property type="project" value="UniProtKB-UniRule"/>
</dbReference>
<dbReference type="EMBL" id="FNGO01000009">
    <property type="protein sequence ID" value="SDL80848.1"/>
    <property type="molecule type" value="Genomic_DNA"/>
</dbReference>
<dbReference type="STRING" id="321763.SAMN04488692_10991"/>
<evidence type="ECO:0000256" key="12">
    <source>
        <dbReference type="RuleBase" id="RU366059"/>
    </source>
</evidence>
<sequence>MSIFDIVGPEMIGPSSSHTAGAVNLGRLARVIAGGELKKVVIKPHGSFGKTLQGHGTDKALVGGLLGFEPNDSRLRSAFAEAKKRGLEFEFQKVEGRSVHPNTVIFNFYNDGEDREKDGIKIQGASIGGGAVKITRIDDFELEVTGNNDSIWCVHKNVPGVFAHITSMLGENDINIITMKAVQLREKDLGSCILELNQPVSQETAAELEKTDFINFVRRIPKL</sequence>
<evidence type="ECO:0000256" key="4">
    <source>
        <dbReference type="ARBA" id="ARBA00022432"/>
    </source>
</evidence>
<dbReference type="PANTHER" id="PTHR30182:SF12">
    <property type="entry name" value="L-SERINE DEHYDRATASE, BETA CHAIN-RELATED"/>
    <property type="match status" value="1"/>
</dbReference>
<dbReference type="InterPro" id="IPR029009">
    <property type="entry name" value="ASB_dom_sf"/>
</dbReference>
<keyword evidence="8 11" id="KW-0411">Iron-sulfur</keyword>
<organism evidence="14 15">
    <name type="scientific">Halarsenatibacter silvermanii</name>
    <dbReference type="NCBI Taxonomy" id="321763"/>
    <lineage>
        <taxon>Bacteria</taxon>
        <taxon>Bacillati</taxon>
        <taxon>Bacillota</taxon>
        <taxon>Clostridia</taxon>
        <taxon>Halanaerobiales</taxon>
        <taxon>Halarsenatibacteraceae</taxon>
        <taxon>Halarsenatibacter</taxon>
    </lineage>
</organism>
<dbReference type="InterPro" id="IPR051318">
    <property type="entry name" value="Fe-S_L-Ser"/>
</dbReference>
<dbReference type="GO" id="GO:0006094">
    <property type="term" value="P:gluconeogenesis"/>
    <property type="evidence" value="ECO:0007669"/>
    <property type="project" value="UniProtKB-UniRule"/>
</dbReference>
<dbReference type="SUPFAM" id="SSF55021">
    <property type="entry name" value="ACT-like"/>
    <property type="match status" value="1"/>
</dbReference>
<gene>
    <name evidence="14" type="ORF">SAMN04488692_10991</name>
</gene>
<feature type="domain" description="ACT" evidence="13">
    <location>
        <begin position="150"/>
        <end position="222"/>
    </location>
</feature>
<comment type="pathway">
    <text evidence="2 11">Carbohydrate biosynthesis; gluconeogenesis.</text>
</comment>
<evidence type="ECO:0000256" key="7">
    <source>
        <dbReference type="ARBA" id="ARBA00023004"/>
    </source>
</evidence>
<dbReference type="OrthoDB" id="9813137at2"/>
<evidence type="ECO:0000256" key="1">
    <source>
        <dbReference type="ARBA" id="ARBA00001966"/>
    </source>
</evidence>
<comment type="catalytic activity">
    <reaction evidence="10 11 12">
        <text>L-serine = pyruvate + NH4(+)</text>
        <dbReference type="Rhea" id="RHEA:19169"/>
        <dbReference type="ChEBI" id="CHEBI:15361"/>
        <dbReference type="ChEBI" id="CHEBI:28938"/>
        <dbReference type="ChEBI" id="CHEBI:33384"/>
        <dbReference type="EC" id="4.3.1.17"/>
    </reaction>
</comment>
<evidence type="ECO:0000256" key="11">
    <source>
        <dbReference type="PIRNR" id="PIRNR036692"/>
    </source>
</evidence>
<dbReference type="UniPathway" id="UPA00138"/>
<accession>A0A1G9N2Y3</accession>
<dbReference type="PROSITE" id="PS51671">
    <property type="entry name" value="ACT"/>
    <property type="match status" value="1"/>
</dbReference>
<dbReference type="Proteomes" id="UP000199476">
    <property type="component" value="Unassembled WGS sequence"/>
</dbReference>
<evidence type="ECO:0000259" key="13">
    <source>
        <dbReference type="PROSITE" id="PS51671"/>
    </source>
</evidence>
<dbReference type="GO" id="GO:0046872">
    <property type="term" value="F:metal ion binding"/>
    <property type="evidence" value="ECO:0007669"/>
    <property type="project" value="UniProtKB-UniRule"/>
</dbReference>
<evidence type="ECO:0000256" key="3">
    <source>
        <dbReference type="ARBA" id="ARBA00008636"/>
    </source>
</evidence>
<dbReference type="InterPro" id="IPR045865">
    <property type="entry name" value="ACT-like_dom_sf"/>
</dbReference>
<evidence type="ECO:0000256" key="6">
    <source>
        <dbReference type="ARBA" id="ARBA00022723"/>
    </source>
</evidence>
<dbReference type="AlphaFoldDB" id="A0A1G9N2Y3"/>
<dbReference type="Gene3D" id="3.30.1330.90">
    <property type="entry name" value="D-3-phosphoglycerate dehydrogenase, domain 3"/>
    <property type="match status" value="1"/>
</dbReference>
<evidence type="ECO:0000256" key="10">
    <source>
        <dbReference type="ARBA" id="ARBA00049406"/>
    </source>
</evidence>
<reference evidence="14 15" key="1">
    <citation type="submission" date="2016-10" db="EMBL/GenBank/DDBJ databases">
        <authorList>
            <person name="de Groot N.N."/>
        </authorList>
    </citation>
    <scope>NUCLEOTIDE SEQUENCE [LARGE SCALE GENOMIC DNA]</scope>
    <source>
        <strain evidence="14 15">SLAS-1</strain>
    </source>
</reference>
<evidence type="ECO:0000313" key="14">
    <source>
        <dbReference type="EMBL" id="SDL80848.1"/>
    </source>
</evidence>
<proteinExistence type="inferred from homology"/>
<dbReference type="GO" id="GO:0003941">
    <property type="term" value="F:L-serine ammonia-lyase activity"/>
    <property type="evidence" value="ECO:0007669"/>
    <property type="project" value="UniProtKB-UniRule"/>
</dbReference>
<dbReference type="PANTHER" id="PTHR30182">
    <property type="entry name" value="L-SERINE DEHYDRATASE"/>
    <property type="match status" value="1"/>
</dbReference>
<dbReference type="InterPro" id="IPR002912">
    <property type="entry name" value="ACT_dom"/>
</dbReference>
<comment type="similarity">
    <text evidence="3 11 12">Belongs to the iron-sulfur dependent L-serine dehydratase family.</text>
</comment>
<dbReference type="InterPro" id="IPR005131">
    <property type="entry name" value="Ser_deHydtase_bsu"/>
</dbReference>
<dbReference type="InterPro" id="IPR004643">
    <property type="entry name" value="Fe-S_L-Ser_bsu"/>
</dbReference>
<dbReference type="PIRSF" id="PIRSF036692">
    <property type="entry name" value="SDH_B"/>
    <property type="match status" value="1"/>
</dbReference>
<evidence type="ECO:0000256" key="9">
    <source>
        <dbReference type="ARBA" id="ARBA00023239"/>
    </source>
</evidence>
<evidence type="ECO:0000313" key="15">
    <source>
        <dbReference type="Proteomes" id="UP000199476"/>
    </source>
</evidence>
<protein>
    <recommendedName>
        <fullName evidence="11">L-serine deaminase</fullName>
    </recommendedName>
</protein>
<keyword evidence="4 11" id="KW-0312">Gluconeogenesis</keyword>
<evidence type="ECO:0000256" key="2">
    <source>
        <dbReference type="ARBA" id="ARBA00004742"/>
    </source>
</evidence>
<keyword evidence="5 11" id="KW-0004">4Fe-4S</keyword>
<dbReference type="Gene3D" id="3.30.70.260">
    <property type="match status" value="1"/>
</dbReference>
<evidence type="ECO:0000256" key="5">
    <source>
        <dbReference type="ARBA" id="ARBA00022485"/>
    </source>
</evidence>
<keyword evidence="9 11" id="KW-0456">Lyase</keyword>
<dbReference type="Pfam" id="PF03315">
    <property type="entry name" value="SDH_beta"/>
    <property type="match status" value="1"/>
</dbReference>
<dbReference type="SUPFAM" id="SSF143548">
    <property type="entry name" value="Serine metabolism enzymes domain"/>
    <property type="match status" value="1"/>
</dbReference>
<keyword evidence="6 11" id="KW-0479">Metal-binding</keyword>
<keyword evidence="7 11" id="KW-0408">Iron</keyword>
<dbReference type="NCBIfam" id="TIGR00719">
    <property type="entry name" value="sda_beta"/>
    <property type="match status" value="1"/>
</dbReference>